<dbReference type="InterPro" id="IPR057326">
    <property type="entry name" value="KR_dom"/>
</dbReference>
<dbReference type="PRINTS" id="PR00081">
    <property type="entry name" value="GDHRDH"/>
</dbReference>
<evidence type="ECO:0000313" key="6">
    <source>
        <dbReference type="Proteomes" id="UP000019141"/>
    </source>
</evidence>
<dbReference type="PATRIC" id="fig|1429438.4.peg.494"/>
<comment type="similarity">
    <text evidence="1 3">Belongs to the short-chain dehydrogenases/reductases (SDR) family.</text>
</comment>
<dbReference type="Gene3D" id="3.40.50.720">
    <property type="entry name" value="NAD(P)-binding Rossmann-like Domain"/>
    <property type="match status" value="1"/>
</dbReference>
<dbReference type="EMBL" id="AZHW01000086">
    <property type="protein sequence ID" value="ETX03019.1"/>
    <property type="molecule type" value="Genomic_DNA"/>
</dbReference>
<feature type="domain" description="Ketoreductase" evidence="4">
    <location>
        <begin position="2"/>
        <end position="185"/>
    </location>
</feature>
<dbReference type="SUPFAM" id="SSF51735">
    <property type="entry name" value="NAD(P)-binding Rossmann-fold domains"/>
    <property type="match status" value="1"/>
</dbReference>
<organism evidence="5 6">
    <name type="scientific">Entotheonella factor</name>
    <dbReference type="NCBI Taxonomy" id="1429438"/>
    <lineage>
        <taxon>Bacteria</taxon>
        <taxon>Pseudomonadati</taxon>
        <taxon>Nitrospinota/Tectimicrobiota group</taxon>
        <taxon>Candidatus Tectimicrobiota</taxon>
        <taxon>Candidatus Entotheonellia</taxon>
        <taxon>Candidatus Entotheonellales</taxon>
        <taxon>Candidatus Entotheonellaceae</taxon>
        <taxon>Candidatus Entotheonella</taxon>
    </lineage>
</organism>
<dbReference type="HOGENOM" id="CLU_010194_9_0_7"/>
<evidence type="ECO:0000256" key="1">
    <source>
        <dbReference type="ARBA" id="ARBA00006484"/>
    </source>
</evidence>
<dbReference type="AlphaFoldDB" id="W4LY35"/>
<evidence type="ECO:0000256" key="2">
    <source>
        <dbReference type="ARBA" id="ARBA00023002"/>
    </source>
</evidence>
<evidence type="ECO:0000256" key="3">
    <source>
        <dbReference type="RuleBase" id="RU000363"/>
    </source>
</evidence>
<dbReference type="PANTHER" id="PTHR42760">
    <property type="entry name" value="SHORT-CHAIN DEHYDROGENASES/REDUCTASES FAMILY MEMBER"/>
    <property type="match status" value="1"/>
</dbReference>
<dbReference type="CDD" id="cd05233">
    <property type="entry name" value="SDR_c"/>
    <property type="match status" value="1"/>
</dbReference>
<dbReference type="PRINTS" id="PR00080">
    <property type="entry name" value="SDRFAMILY"/>
</dbReference>
<dbReference type="GO" id="GO:0016616">
    <property type="term" value="F:oxidoreductase activity, acting on the CH-OH group of donors, NAD or NADP as acceptor"/>
    <property type="evidence" value="ECO:0007669"/>
    <property type="project" value="UniProtKB-ARBA"/>
</dbReference>
<dbReference type="GO" id="GO:0006633">
    <property type="term" value="P:fatty acid biosynthetic process"/>
    <property type="evidence" value="ECO:0007669"/>
    <property type="project" value="TreeGrafter"/>
</dbReference>
<gene>
    <name evidence="5" type="ORF">ETSY1_01550</name>
</gene>
<sequence length="210" mass="21685">MRTALVTGANRGIGFAIAKLLATRGDIRVLTAARNGEDAHATVAHIGHDTVAVTLDLSDPIHVEHQAQEIEAGYGPIDILVNNAAILTYGSLVEIHATDLTESIAVNAISPFSLIRALGPGMKARGWGRIVNVSSSWGQFSEGMTGPAAYAISKAALNAITLSAAAELGPEVKVNATCPGVVRTRMGGTARREVARGRGRYAGVASHAAG</sequence>
<reference evidence="5 6" key="1">
    <citation type="journal article" date="2014" name="Nature">
        <title>An environmental bacterial taxon with a large and distinct metabolic repertoire.</title>
        <authorList>
            <person name="Wilson M.C."/>
            <person name="Mori T."/>
            <person name="Ruckert C."/>
            <person name="Uria A.R."/>
            <person name="Helf M.J."/>
            <person name="Takada K."/>
            <person name="Gernert C."/>
            <person name="Steffens U.A."/>
            <person name="Heycke N."/>
            <person name="Schmitt S."/>
            <person name="Rinke C."/>
            <person name="Helfrich E.J."/>
            <person name="Brachmann A.O."/>
            <person name="Gurgui C."/>
            <person name="Wakimoto T."/>
            <person name="Kracht M."/>
            <person name="Crusemann M."/>
            <person name="Hentschel U."/>
            <person name="Abe I."/>
            <person name="Matsunaga S."/>
            <person name="Kalinowski J."/>
            <person name="Takeyama H."/>
            <person name="Piel J."/>
        </authorList>
    </citation>
    <scope>NUCLEOTIDE SEQUENCE [LARGE SCALE GENOMIC DNA]</scope>
    <source>
        <strain evidence="6">TSY1</strain>
    </source>
</reference>
<keyword evidence="2" id="KW-0560">Oxidoreductase</keyword>
<proteinExistence type="inferred from homology"/>
<dbReference type="GO" id="GO:0048038">
    <property type="term" value="F:quinone binding"/>
    <property type="evidence" value="ECO:0007669"/>
    <property type="project" value="TreeGrafter"/>
</dbReference>
<comment type="caution">
    <text evidence="5">The sequence shown here is derived from an EMBL/GenBank/DDBJ whole genome shotgun (WGS) entry which is preliminary data.</text>
</comment>
<evidence type="ECO:0000259" key="4">
    <source>
        <dbReference type="SMART" id="SM00822"/>
    </source>
</evidence>
<keyword evidence="6" id="KW-1185">Reference proteome</keyword>
<dbReference type="PANTHER" id="PTHR42760:SF133">
    <property type="entry name" value="3-OXOACYL-[ACYL-CARRIER-PROTEIN] REDUCTASE"/>
    <property type="match status" value="1"/>
</dbReference>
<evidence type="ECO:0000313" key="5">
    <source>
        <dbReference type="EMBL" id="ETX03019.1"/>
    </source>
</evidence>
<dbReference type="Proteomes" id="UP000019141">
    <property type="component" value="Unassembled WGS sequence"/>
</dbReference>
<accession>W4LY35</accession>
<name>W4LY35_ENTF1</name>
<dbReference type="InterPro" id="IPR002347">
    <property type="entry name" value="SDR_fam"/>
</dbReference>
<dbReference type="SMART" id="SM00822">
    <property type="entry name" value="PKS_KR"/>
    <property type="match status" value="1"/>
</dbReference>
<dbReference type="InterPro" id="IPR036291">
    <property type="entry name" value="NAD(P)-bd_dom_sf"/>
</dbReference>
<dbReference type="Pfam" id="PF00106">
    <property type="entry name" value="adh_short"/>
    <property type="match status" value="1"/>
</dbReference>
<protein>
    <recommendedName>
        <fullName evidence="4">Ketoreductase domain-containing protein</fullName>
    </recommendedName>
</protein>